<gene>
    <name evidence="3" type="ORF">V7S43_008362</name>
</gene>
<feature type="compositionally biased region" description="Low complexity" evidence="1">
    <location>
        <begin position="258"/>
        <end position="272"/>
    </location>
</feature>
<dbReference type="InterPro" id="IPR008984">
    <property type="entry name" value="SMAD_FHA_dom_sf"/>
</dbReference>
<feature type="region of interest" description="Disordered" evidence="1">
    <location>
        <begin position="258"/>
        <end position="309"/>
    </location>
</feature>
<dbReference type="InterPro" id="IPR000253">
    <property type="entry name" value="FHA_dom"/>
</dbReference>
<dbReference type="Proteomes" id="UP001632037">
    <property type="component" value="Unassembled WGS sequence"/>
</dbReference>
<dbReference type="Gene3D" id="2.60.200.20">
    <property type="match status" value="1"/>
</dbReference>
<evidence type="ECO:0000313" key="3">
    <source>
        <dbReference type="EMBL" id="KAL3666739.1"/>
    </source>
</evidence>
<comment type="caution">
    <text evidence="3">The sequence shown here is derived from an EMBL/GenBank/DDBJ whole genome shotgun (WGS) entry which is preliminary data.</text>
</comment>
<feature type="domain" description="FHA" evidence="2">
    <location>
        <begin position="21"/>
        <end position="88"/>
    </location>
</feature>
<reference evidence="3 4" key="1">
    <citation type="submission" date="2024-09" db="EMBL/GenBank/DDBJ databases">
        <title>Genome sequencing and assembly of Phytophthora oleae, isolate VK10A, causative agent of rot of olive drupes.</title>
        <authorList>
            <person name="Conti Taguali S."/>
            <person name="Riolo M."/>
            <person name="La Spada F."/>
            <person name="Cacciola S.O."/>
            <person name="Dionisio G."/>
        </authorList>
    </citation>
    <scope>NUCLEOTIDE SEQUENCE [LARGE SCALE GENOMIC DNA]</scope>
    <source>
        <strain evidence="3 4">VK10A</strain>
    </source>
</reference>
<dbReference type="AlphaFoldDB" id="A0ABD3FP03"/>
<dbReference type="EMBL" id="JBIMZQ010000016">
    <property type="protein sequence ID" value="KAL3666739.1"/>
    <property type="molecule type" value="Genomic_DNA"/>
</dbReference>
<evidence type="ECO:0000259" key="2">
    <source>
        <dbReference type="Pfam" id="PF00498"/>
    </source>
</evidence>
<proteinExistence type="predicted"/>
<evidence type="ECO:0000256" key="1">
    <source>
        <dbReference type="SAM" id="MobiDB-lite"/>
    </source>
</evidence>
<accession>A0ABD3FP03</accession>
<keyword evidence="4" id="KW-1185">Reference proteome</keyword>
<sequence length="521" mass="58242">MPFLRSLEVESSQELRSLKTLIGSGSATCDVVISDVNVLELHALLNLSTDKASAKLVPFSVSAVCYVNDVVVPREGAVVVHGDRVAFGSVRNAFVFELIPHPEMKAVQQSIETENSIDATRASGNRAFRKALDTLRGDRKTSITNASVAASLQSNLQATRNRSIMSSSASSTPSLKSKNQLSRFLLEASTDSLLTDYVDRKLKQRSVSNQSESQSRASYSLQQSREQRNLAEVEKLRLSQRIRQVNDVLNGDMTFQESYLSPSSKSSRRQNSQWPDEINESSGRDSIIQVAGKTRVDGRDGNDEEDEEDELPMMMERANFSQMSVPASLSASIQTEHSDESNSLQLPEKTPSEHRVDSPSQSNSPPRARNFFSKAMTLGFNDLTRSHSRPIKTERQEAAKSALQQKIINQTIRRKRNEAMAEAFVRWTRGLRIQSQNRERKAQQLVKVRAALGKLRRDQCFIRWQAFAALSGQVIICRLDAFQQRCERRLTDNQESSGSEASCFSTLATLHRQVLSTQPVK</sequence>
<dbReference type="CDD" id="cd00060">
    <property type="entry name" value="FHA"/>
    <property type="match status" value="1"/>
</dbReference>
<feature type="compositionally biased region" description="Polar residues" evidence="1">
    <location>
        <begin position="205"/>
        <end position="224"/>
    </location>
</feature>
<name>A0ABD3FP03_9STRA</name>
<organism evidence="3 4">
    <name type="scientific">Phytophthora oleae</name>
    <dbReference type="NCBI Taxonomy" id="2107226"/>
    <lineage>
        <taxon>Eukaryota</taxon>
        <taxon>Sar</taxon>
        <taxon>Stramenopiles</taxon>
        <taxon>Oomycota</taxon>
        <taxon>Peronosporomycetes</taxon>
        <taxon>Peronosporales</taxon>
        <taxon>Peronosporaceae</taxon>
        <taxon>Phytophthora</taxon>
    </lineage>
</organism>
<evidence type="ECO:0000313" key="4">
    <source>
        <dbReference type="Proteomes" id="UP001632037"/>
    </source>
</evidence>
<dbReference type="SUPFAM" id="SSF49879">
    <property type="entry name" value="SMAD/FHA domain"/>
    <property type="match status" value="1"/>
</dbReference>
<protein>
    <recommendedName>
        <fullName evidence="2">FHA domain-containing protein</fullName>
    </recommendedName>
</protein>
<feature type="compositionally biased region" description="Polar residues" evidence="1">
    <location>
        <begin position="323"/>
        <end position="345"/>
    </location>
</feature>
<dbReference type="Pfam" id="PF00498">
    <property type="entry name" value="FHA"/>
    <property type="match status" value="1"/>
</dbReference>
<feature type="region of interest" description="Disordered" evidence="1">
    <location>
        <begin position="323"/>
        <end position="369"/>
    </location>
</feature>
<feature type="region of interest" description="Disordered" evidence="1">
    <location>
        <begin position="204"/>
        <end position="226"/>
    </location>
</feature>